<feature type="domain" description="F-box" evidence="2">
    <location>
        <begin position="57"/>
        <end position="85"/>
    </location>
</feature>
<dbReference type="AlphaFoldDB" id="A0AAN8YI70"/>
<reference evidence="4 5" key="1">
    <citation type="submission" date="2024-02" db="EMBL/GenBank/DDBJ databases">
        <title>de novo genome assembly of Solanum bulbocastanum strain 11H21.</title>
        <authorList>
            <person name="Hosaka A.J."/>
        </authorList>
    </citation>
    <scope>NUCLEOTIDE SEQUENCE [LARGE SCALE GENOMIC DNA]</scope>
    <source>
        <tissue evidence="4">Young leaves</tissue>
    </source>
</reference>
<dbReference type="PANTHER" id="PTHR13318:SF155">
    <property type="entry name" value="F-BOX DOMAIN-CONTAINING PROTEIN"/>
    <property type="match status" value="1"/>
</dbReference>
<evidence type="ECO:0000259" key="2">
    <source>
        <dbReference type="Pfam" id="PF12937"/>
    </source>
</evidence>
<evidence type="ECO:0000259" key="3">
    <source>
        <dbReference type="Pfam" id="PF25372"/>
    </source>
</evidence>
<dbReference type="Pfam" id="PF12937">
    <property type="entry name" value="F-box-like"/>
    <property type="match status" value="1"/>
</dbReference>
<dbReference type="FunFam" id="3.80.10.10:FF:000449">
    <property type="entry name" value="F-box protein SKIP2"/>
    <property type="match status" value="1"/>
</dbReference>
<evidence type="ECO:0008006" key="6">
    <source>
        <dbReference type="Google" id="ProtNLM"/>
    </source>
</evidence>
<gene>
    <name evidence="4" type="ORF">RDI58_007023</name>
</gene>
<dbReference type="Pfam" id="PF13516">
    <property type="entry name" value="LRR_6"/>
    <property type="match status" value="1"/>
</dbReference>
<dbReference type="PANTHER" id="PTHR13318">
    <property type="entry name" value="PARTNER OF PAIRED, ISOFORM B-RELATED"/>
    <property type="match status" value="1"/>
</dbReference>
<dbReference type="SUPFAM" id="SSF81383">
    <property type="entry name" value="F-box domain"/>
    <property type="match status" value="1"/>
</dbReference>
<feature type="domain" description="F-box/LRR-repeat protein 15-like leucin rich repeat" evidence="3">
    <location>
        <begin position="288"/>
        <end position="467"/>
    </location>
</feature>
<dbReference type="Proteomes" id="UP001371456">
    <property type="component" value="Unassembled WGS sequence"/>
</dbReference>
<dbReference type="SUPFAM" id="SSF52047">
    <property type="entry name" value="RNI-like"/>
    <property type="match status" value="1"/>
</dbReference>
<proteinExistence type="predicted"/>
<dbReference type="FunFam" id="1.20.1280.50:FF:000005">
    <property type="entry name" value="F-box/LRR-repeat protein 3 isoform X1"/>
    <property type="match status" value="1"/>
</dbReference>
<dbReference type="InterPro" id="IPR001810">
    <property type="entry name" value="F-box_dom"/>
</dbReference>
<comment type="caution">
    <text evidence="4">The sequence shown here is derived from an EMBL/GenBank/DDBJ whole genome shotgun (WGS) entry which is preliminary data.</text>
</comment>
<dbReference type="CDD" id="cd22159">
    <property type="entry name" value="F-box_AtTIR1-like"/>
    <property type="match status" value="1"/>
</dbReference>
<dbReference type="GO" id="GO:0019005">
    <property type="term" value="C:SCF ubiquitin ligase complex"/>
    <property type="evidence" value="ECO:0007669"/>
    <property type="project" value="TreeGrafter"/>
</dbReference>
<keyword evidence="5" id="KW-1185">Reference proteome</keyword>
<dbReference type="InterPro" id="IPR032675">
    <property type="entry name" value="LRR_dom_sf"/>
</dbReference>
<dbReference type="Gene3D" id="1.20.1280.50">
    <property type="match status" value="1"/>
</dbReference>
<feature type="region of interest" description="Disordered" evidence="1">
    <location>
        <begin position="1"/>
        <end position="24"/>
    </location>
</feature>
<evidence type="ECO:0000313" key="5">
    <source>
        <dbReference type="Proteomes" id="UP001371456"/>
    </source>
</evidence>
<evidence type="ECO:0000313" key="4">
    <source>
        <dbReference type="EMBL" id="KAK6793570.1"/>
    </source>
</evidence>
<name>A0AAN8YI70_SOLBU</name>
<dbReference type="InterPro" id="IPR036047">
    <property type="entry name" value="F-box-like_dom_sf"/>
</dbReference>
<dbReference type="GO" id="GO:0031146">
    <property type="term" value="P:SCF-dependent proteasomal ubiquitin-dependent protein catabolic process"/>
    <property type="evidence" value="ECO:0007669"/>
    <property type="project" value="TreeGrafter"/>
</dbReference>
<evidence type="ECO:0000256" key="1">
    <source>
        <dbReference type="SAM" id="MobiDB-lite"/>
    </source>
</evidence>
<accession>A0AAN8YI70</accession>
<dbReference type="InterPro" id="IPR001611">
    <property type="entry name" value="Leu-rich_rpt"/>
</dbReference>
<dbReference type="GO" id="GO:0005737">
    <property type="term" value="C:cytoplasm"/>
    <property type="evidence" value="ECO:0007669"/>
    <property type="project" value="UniProtKB-ARBA"/>
</dbReference>
<feature type="compositionally biased region" description="Polar residues" evidence="1">
    <location>
        <begin position="1"/>
        <end position="16"/>
    </location>
</feature>
<sequence>MGQSSSAHGFSPTDSNYSHHRCSGTDHSQSEFFYPTHSEEDDFPISQPCENQDYTDGLPDECLALIFQSLSSGDRKRSSLVCRRWLLVEGISRNRLSLNAKAEIIPDIPTIFSRFDSVTKLALRCDRRSVSINDEALILISHRCVNLTRLKLRGCRDITDLGMACLAKNCEKLKKLSCGSCMFGAEGMNALLINSISLEELSVKRLRCMNHTVSVEPISIGSNAACSLKSICLKELYNGQYFGPLIMGSKNLKTLKLLRCLGDWDRVLETIASRENHLVEIHLERVQVSDIGLGAISKFSDLEILHLVKAPECTDAGVVDVARRCKLLRKVHIDGWRTNRIGDVGLGAIGENSVNLKELVIMGLNPTVTSLLAIASNCQKLERLALCGSESIGDAEVTCIATKCMALKKLCIKGCEVTDEGIVSFTWGCPNLVKIKVKKCKNVTGEVADVLRSRRGSLVVNLDVGEVDVEVVDGSASDGGALEEVIEFPAIARTVPILGAGGVVDIDTPSTSNFGRSSASNSRIGFLGGRGFVACTFRRWSNGSDDLPLPARG</sequence>
<protein>
    <recommendedName>
        <fullName evidence="6">F-box domain-containing protein</fullName>
    </recommendedName>
</protein>
<dbReference type="InterPro" id="IPR006553">
    <property type="entry name" value="Leu-rich_rpt_Cys-con_subtyp"/>
</dbReference>
<dbReference type="Gene3D" id="3.80.10.10">
    <property type="entry name" value="Ribonuclease Inhibitor"/>
    <property type="match status" value="1"/>
</dbReference>
<dbReference type="EMBL" id="JBANQN010000003">
    <property type="protein sequence ID" value="KAK6793570.1"/>
    <property type="molecule type" value="Genomic_DNA"/>
</dbReference>
<dbReference type="InterPro" id="IPR057207">
    <property type="entry name" value="FBXL15_LRR"/>
</dbReference>
<dbReference type="SMART" id="SM00367">
    <property type="entry name" value="LRR_CC"/>
    <property type="match status" value="7"/>
</dbReference>
<dbReference type="Pfam" id="PF25372">
    <property type="entry name" value="DUF7885"/>
    <property type="match status" value="1"/>
</dbReference>
<organism evidence="4 5">
    <name type="scientific">Solanum bulbocastanum</name>
    <name type="common">Wild potato</name>
    <dbReference type="NCBI Taxonomy" id="147425"/>
    <lineage>
        <taxon>Eukaryota</taxon>
        <taxon>Viridiplantae</taxon>
        <taxon>Streptophyta</taxon>
        <taxon>Embryophyta</taxon>
        <taxon>Tracheophyta</taxon>
        <taxon>Spermatophyta</taxon>
        <taxon>Magnoliopsida</taxon>
        <taxon>eudicotyledons</taxon>
        <taxon>Gunneridae</taxon>
        <taxon>Pentapetalae</taxon>
        <taxon>asterids</taxon>
        <taxon>lamiids</taxon>
        <taxon>Solanales</taxon>
        <taxon>Solanaceae</taxon>
        <taxon>Solanoideae</taxon>
        <taxon>Solaneae</taxon>
        <taxon>Solanum</taxon>
    </lineage>
</organism>